<organism evidence="2 3">
    <name type="scientific">Klebsormidium nitens</name>
    <name type="common">Green alga</name>
    <name type="synonym">Ulothrix nitens</name>
    <dbReference type="NCBI Taxonomy" id="105231"/>
    <lineage>
        <taxon>Eukaryota</taxon>
        <taxon>Viridiplantae</taxon>
        <taxon>Streptophyta</taxon>
        <taxon>Klebsormidiophyceae</taxon>
        <taxon>Klebsormidiales</taxon>
        <taxon>Klebsormidiaceae</taxon>
        <taxon>Klebsormidium</taxon>
    </lineage>
</organism>
<dbReference type="Proteomes" id="UP000054558">
    <property type="component" value="Unassembled WGS sequence"/>
</dbReference>
<dbReference type="InterPro" id="IPR036249">
    <property type="entry name" value="Thioredoxin-like_sf"/>
</dbReference>
<feature type="domain" description="Alkyl hydroperoxide reductase subunit C/ Thiol specific antioxidant" evidence="1">
    <location>
        <begin position="45"/>
        <end position="151"/>
    </location>
</feature>
<evidence type="ECO:0000313" key="3">
    <source>
        <dbReference type="Proteomes" id="UP000054558"/>
    </source>
</evidence>
<gene>
    <name evidence="2" type="ORF">KFL_003570060</name>
</gene>
<dbReference type="Pfam" id="PF00578">
    <property type="entry name" value="AhpC-TSA"/>
    <property type="match status" value="1"/>
</dbReference>
<evidence type="ECO:0000259" key="1">
    <source>
        <dbReference type="Pfam" id="PF00578"/>
    </source>
</evidence>
<reference evidence="2 3" key="1">
    <citation type="journal article" date="2014" name="Nat. Commun.">
        <title>Klebsormidium flaccidum genome reveals primary factors for plant terrestrial adaptation.</title>
        <authorList>
            <person name="Hori K."/>
            <person name="Maruyama F."/>
            <person name="Fujisawa T."/>
            <person name="Togashi T."/>
            <person name="Yamamoto N."/>
            <person name="Seo M."/>
            <person name="Sato S."/>
            <person name="Yamada T."/>
            <person name="Mori H."/>
            <person name="Tajima N."/>
            <person name="Moriyama T."/>
            <person name="Ikeuchi M."/>
            <person name="Watanabe M."/>
            <person name="Wada H."/>
            <person name="Kobayashi K."/>
            <person name="Saito M."/>
            <person name="Masuda T."/>
            <person name="Sasaki-Sekimoto Y."/>
            <person name="Mashiguchi K."/>
            <person name="Awai K."/>
            <person name="Shimojima M."/>
            <person name="Masuda S."/>
            <person name="Iwai M."/>
            <person name="Nobusawa T."/>
            <person name="Narise T."/>
            <person name="Kondo S."/>
            <person name="Saito H."/>
            <person name="Sato R."/>
            <person name="Murakawa M."/>
            <person name="Ihara Y."/>
            <person name="Oshima-Yamada Y."/>
            <person name="Ohtaka K."/>
            <person name="Satoh M."/>
            <person name="Sonobe K."/>
            <person name="Ishii M."/>
            <person name="Ohtani R."/>
            <person name="Kanamori-Sato M."/>
            <person name="Honoki R."/>
            <person name="Miyazaki D."/>
            <person name="Mochizuki H."/>
            <person name="Umetsu J."/>
            <person name="Higashi K."/>
            <person name="Shibata D."/>
            <person name="Kamiya Y."/>
            <person name="Sato N."/>
            <person name="Nakamura Y."/>
            <person name="Tabata S."/>
            <person name="Ida S."/>
            <person name="Kurokawa K."/>
            <person name="Ohta H."/>
        </authorList>
    </citation>
    <scope>NUCLEOTIDE SEQUENCE [LARGE SCALE GENOMIC DNA]</scope>
    <source>
        <strain evidence="2 3">NIES-2285</strain>
    </source>
</reference>
<dbReference type="InterPro" id="IPR000866">
    <property type="entry name" value="AhpC/TSA"/>
</dbReference>
<proteinExistence type="predicted"/>
<dbReference type="AlphaFoldDB" id="A0A1Y1IFJ1"/>
<dbReference type="SUPFAM" id="SSF52833">
    <property type="entry name" value="Thioredoxin-like"/>
    <property type="match status" value="1"/>
</dbReference>
<keyword evidence="3" id="KW-1185">Reference proteome</keyword>
<name>A0A1Y1IFJ1_KLENI</name>
<dbReference type="GO" id="GO:0016209">
    <property type="term" value="F:antioxidant activity"/>
    <property type="evidence" value="ECO:0007669"/>
    <property type="project" value="InterPro"/>
</dbReference>
<dbReference type="GO" id="GO:0016491">
    <property type="term" value="F:oxidoreductase activity"/>
    <property type="evidence" value="ECO:0007669"/>
    <property type="project" value="InterPro"/>
</dbReference>
<protein>
    <recommendedName>
        <fullName evidence="1">Alkyl hydroperoxide reductase subunit C/ Thiol specific antioxidant domain-containing protein</fullName>
    </recommendedName>
</protein>
<dbReference type="Gene3D" id="3.40.30.10">
    <property type="entry name" value="Glutaredoxin"/>
    <property type="match status" value="1"/>
</dbReference>
<accession>A0A1Y1IFJ1</accession>
<evidence type="ECO:0000313" key="2">
    <source>
        <dbReference type="EMBL" id="GAQ87497.1"/>
    </source>
</evidence>
<sequence>MAERESAASKVPAERPSLKDPAILIPRDPLDWWSGEYRSRPLTGLIFEMGDWCVLCRHDVNLWREQLPRLEALGGTFFIVTAQSQEALRTSASDWGLNGLPVVSDPDNVLARDMGISVCEEPVRPCIQRYFDTYKNNQVCAPGYVIVNQQGAELSAWHQTPTVHNIGGAIDRPVPSNVISHLENRVADAPGESDVRNPNEVLDDFAPYIEQVFCELPDCIQELIIEERHIAAAK</sequence>
<dbReference type="EMBL" id="DF237306">
    <property type="protein sequence ID" value="GAQ87497.1"/>
    <property type="molecule type" value="Genomic_DNA"/>
</dbReference>